<sequence length="117" mass="13670">MVSYCSQWFPCKVFQSPKGVRQDDPMSTYLFALGTEVLSQLLNEAAREGKMGYPPRCKRVLLTHLCFVDHLMVFTDGRVSSTRAIMEVLDKFYKLPALKLKQKFLWPVARRNMFRIF</sequence>
<gene>
    <name evidence="1" type="ORF">CDL15_Pgr018403</name>
</gene>
<evidence type="ECO:0000313" key="2">
    <source>
        <dbReference type="Proteomes" id="UP000197138"/>
    </source>
</evidence>
<dbReference type="AlphaFoldDB" id="A0A218W229"/>
<reference evidence="2" key="1">
    <citation type="journal article" date="2017" name="Plant J.">
        <title>The pomegranate (Punica granatum L.) genome and the genomics of punicalagin biosynthesis.</title>
        <authorList>
            <person name="Qin G."/>
            <person name="Xu C."/>
            <person name="Ming R."/>
            <person name="Tang H."/>
            <person name="Guyot R."/>
            <person name="Kramer E.M."/>
            <person name="Hu Y."/>
            <person name="Yi X."/>
            <person name="Qi Y."/>
            <person name="Xu X."/>
            <person name="Gao Z."/>
            <person name="Pan H."/>
            <person name="Jian J."/>
            <person name="Tian Y."/>
            <person name="Yue Z."/>
            <person name="Xu Y."/>
        </authorList>
    </citation>
    <scope>NUCLEOTIDE SEQUENCE [LARGE SCALE GENOMIC DNA]</scope>
    <source>
        <strain evidence="2">cv. Dabenzi</strain>
    </source>
</reference>
<evidence type="ECO:0000313" key="1">
    <source>
        <dbReference type="EMBL" id="OWM66914.1"/>
    </source>
</evidence>
<organism evidence="1 2">
    <name type="scientific">Punica granatum</name>
    <name type="common">Pomegranate</name>
    <dbReference type="NCBI Taxonomy" id="22663"/>
    <lineage>
        <taxon>Eukaryota</taxon>
        <taxon>Viridiplantae</taxon>
        <taxon>Streptophyta</taxon>
        <taxon>Embryophyta</taxon>
        <taxon>Tracheophyta</taxon>
        <taxon>Spermatophyta</taxon>
        <taxon>Magnoliopsida</taxon>
        <taxon>eudicotyledons</taxon>
        <taxon>Gunneridae</taxon>
        <taxon>Pentapetalae</taxon>
        <taxon>rosids</taxon>
        <taxon>malvids</taxon>
        <taxon>Myrtales</taxon>
        <taxon>Lythraceae</taxon>
        <taxon>Punica</taxon>
    </lineage>
</organism>
<proteinExistence type="predicted"/>
<protein>
    <recommendedName>
        <fullName evidence="3">Reverse transcriptase domain-containing protein</fullName>
    </recommendedName>
</protein>
<dbReference type="Proteomes" id="UP000197138">
    <property type="component" value="Unassembled WGS sequence"/>
</dbReference>
<comment type="caution">
    <text evidence="1">The sequence shown here is derived from an EMBL/GenBank/DDBJ whole genome shotgun (WGS) entry which is preliminary data.</text>
</comment>
<evidence type="ECO:0008006" key="3">
    <source>
        <dbReference type="Google" id="ProtNLM"/>
    </source>
</evidence>
<name>A0A218W229_PUNGR</name>
<accession>A0A218W229</accession>
<dbReference type="EMBL" id="MTKT01005483">
    <property type="protein sequence ID" value="OWM66914.1"/>
    <property type="molecule type" value="Genomic_DNA"/>
</dbReference>